<name>A0A7N0USK1_KALFE</name>
<evidence type="ECO:0000256" key="9">
    <source>
        <dbReference type="SAM" id="MobiDB-lite"/>
    </source>
</evidence>
<evidence type="ECO:0000256" key="5">
    <source>
        <dbReference type="ARBA" id="ARBA00023015"/>
    </source>
</evidence>
<dbReference type="GO" id="GO:0008270">
    <property type="term" value="F:zinc ion binding"/>
    <property type="evidence" value="ECO:0007669"/>
    <property type="project" value="UniProtKB-KW"/>
</dbReference>
<evidence type="ECO:0000256" key="7">
    <source>
        <dbReference type="ARBA" id="ARBA00023242"/>
    </source>
</evidence>
<dbReference type="InterPro" id="IPR036236">
    <property type="entry name" value="Znf_C2H2_sf"/>
</dbReference>
<dbReference type="PROSITE" id="PS50157">
    <property type="entry name" value="ZINC_FINGER_C2H2_2"/>
    <property type="match status" value="1"/>
</dbReference>
<keyword evidence="7" id="KW-0539">Nucleus</keyword>
<sequence>MDNKIGIPLTNINNRSKEYNEESAVGANTNKKGHMKGPWNHFYTSSVYASEEGHMGLGVSHGLSWPPRLYVCSFCKREFRSAQALGGHMNVHRRDRARLRQSPPSPPMEQVAGICPSATTASADSINLNLIPNPNPSLIYSSTWMIQKPNIKTASFITGSPTIPARKPSAPYLISSSSSGAPASRIKRWSGARTNPFTTSTTTTTPNLFNANNDEHQKNISEVSLNRACEKGGLLRLGFGNGGLSNEDVDLELRLGYSS</sequence>
<keyword evidence="12" id="KW-1185">Reference proteome</keyword>
<accession>A0A7N0USK1</accession>
<dbReference type="Gramene" id="Kaladp0082s0179.1.v1.1">
    <property type="protein sequence ID" value="Kaladp0082s0179.1.v1.1.CDS.1"/>
    <property type="gene ID" value="Kaladp0082s0179.v1.1"/>
</dbReference>
<organism evidence="11 12">
    <name type="scientific">Kalanchoe fedtschenkoi</name>
    <name type="common">Lavender scallops</name>
    <name type="synonym">South American air plant</name>
    <dbReference type="NCBI Taxonomy" id="63787"/>
    <lineage>
        <taxon>Eukaryota</taxon>
        <taxon>Viridiplantae</taxon>
        <taxon>Streptophyta</taxon>
        <taxon>Embryophyta</taxon>
        <taxon>Tracheophyta</taxon>
        <taxon>Spermatophyta</taxon>
        <taxon>Magnoliopsida</taxon>
        <taxon>eudicotyledons</taxon>
        <taxon>Gunneridae</taxon>
        <taxon>Pentapetalae</taxon>
        <taxon>Saxifragales</taxon>
        <taxon>Crassulaceae</taxon>
        <taxon>Kalanchoe</taxon>
    </lineage>
</organism>
<dbReference type="SMART" id="SM00355">
    <property type="entry name" value="ZnF_C2H2"/>
    <property type="match status" value="1"/>
</dbReference>
<dbReference type="PANTHER" id="PTHR45801:SF110">
    <property type="entry name" value="TRANSCRIPTIONAL REGULATOR SUPERMAN"/>
    <property type="match status" value="1"/>
</dbReference>
<evidence type="ECO:0000256" key="4">
    <source>
        <dbReference type="ARBA" id="ARBA00022833"/>
    </source>
</evidence>
<dbReference type="InterPro" id="IPR052426">
    <property type="entry name" value="Plant_dev_regulator"/>
</dbReference>
<evidence type="ECO:0000256" key="1">
    <source>
        <dbReference type="ARBA" id="ARBA00004123"/>
    </source>
</evidence>
<dbReference type="Pfam" id="PF13912">
    <property type="entry name" value="zf-C2H2_6"/>
    <property type="match status" value="1"/>
</dbReference>
<feature type="domain" description="C2H2-type" evidence="10">
    <location>
        <begin position="70"/>
        <end position="97"/>
    </location>
</feature>
<dbReference type="Proteomes" id="UP000594263">
    <property type="component" value="Unplaced"/>
</dbReference>
<keyword evidence="5" id="KW-0805">Transcription regulation</keyword>
<evidence type="ECO:0000256" key="3">
    <source>
        <dbReference type="ARBA" id="ARBA00022771"/>
    </source>
</evidence>
<evidence type="ECO:0000313" key="11">
    <source>
        <dbReference type="EnsemblPlants" id="Kaladp0082s0179.1.v1.1.CDS.1"/>
    </source>
</evidence>
<dbReference type="SUPFAM" id="SSF57667">
    <property type="entry name" value="beta-beta-alpha zinc fingers"/>
    <property type="match status" value="1"/>
</dbReference>
<dbReference type="InterPro" id="IPR013087">
    <property type="entry name" value="Znf_C2H2_type"/>
</dbReference>
<dbReference type="EnsemblPlants" id="Kaladp0082s0179.1.v1.1">
    <property type="protein sequence ID" value="Kaladp0082s0179.1.v1.1.CDS.1"/>
    <property type="gene ID" value="Kaladp0082s0179.v1.1"/>
</dbReference>
<evidence type="ECO:0000256" key="6">
    <source>
        <dbReference type="ARBA" id="ARBA00023163"/>
    </source>
</evidence>
<proteinExistence type="predicted"/>
<dbReference type="OMA" id="MAKEFWE"/>
<evidence type="ECO:0000256" key="8">
    <source>
        <dbReference type="PROSITE-ProRule" id="PRU00042"/>
    </source>
</evidence>
<dbReference type="PROSITE" id="PS00028">
    <property type="entry name" value="ZINC_FINGER_C2H2_1"/>
    <property type="match status" value="1"/>
</dbReference>
<keyword evidence="6" id="KW-0804">Transcription</keyword>
<feature type="region of interest" description="Disordered" evidence="9">
    <location>
        <begin position="193"/>
        <end position="213"/>
    </location>
</feature>
<evidence type="ECO:0000259" key="10">
    <source>
        <dbReference type="PROSITE" id="PS50157"/>
    </source>
</evidence>
<reference evidence="11" key="1">
    <citation type="submission" date="2021-01" db="UniProtKB">
        <authorList>
            <consortium name="EnsemblPlants"/>
        </authorList>
    </citation>
    <scope>IDENTIFICATION</scope>
</reference>
<keyword evidence="2" id="KW-0479">Metal-binding</keyword>
<dbReference type="PANTHER" id="PTHR45801">
    <property type="entry name" value="OS07G0101800 PROTEIN"/>
    <property type="match status" value="1"/>
</dbReference>
<comment type="subcellular location">
    <subcellularLocation>
        <location evidence="1">Nucleus</location>
    </subcellularLocation>
</comment>
<dbReference type="AlphaFoldDB" id="A0A7N0USK1"/>
<evidence type="ECO:0000313" key="12">
    <source>
        <dbReference type="Proteomes" id="UP000594263"/>
    </source>
</evidence>
<keyword evidence="3 8" id="KW-0863">Zinc-finger</keyword>
<evidence type="ECO:0000256" key="2">
    <source>
        <dbReference type="ARBA" id="ARBA00022723"/>
    </source>
</evidence>
<protein>
    <recommendedName>
        <fullName evidence="10">C2H2-type domain-containing protein</fullName>
    </recommendedName>
</protein>
<dbReference type="GO" id="GO:0005634">
    <property type="term" value="C:nucleus"/>
    <property type="evidence" value="ECO:0007669"/>
    <property type="project" value="UniProtKB-SubCell"/>
</dbReference>
<keyword evidence="4" id="KW-0862">Zinc</keyword>
<feature type="compositionally biased region" description="Low complexity" evidence="9">
    <location>
        <begin position="194"/>
        <end position="212"/>
    </location>
</feature>
<dbReference type="Gene3D" id="3.30.160.60">
    <property type="entry name" value="Classic Zinc Finger"/>
    <property type="match status" value="1"/>
</dbReference>